<reference evidence="1 2" key="1">
    <citation type="submission" date="2014-06" db="EMBL/GenBank/DDBJ databases">
        <authorList>
            <consortium name="DOE Joint Genome Institute"/>
            <person name="Kuo A."/>
            <person name="Kohler A."/>
            <person name="Nagy L.G."/>
            <person name="Floudas D."/>
            <person name="Copeland A."/>
            <person name="Barry K.W."/>
            <person name="Cichocki N."/>
            <person name="Veneault-Fourrey C."/>
            <person name="LaButti K."/>
            <person name="Lindquist E.A."/>
            <person name="Lipzen A."/>
            <person name="Lundell T."/>
            <person name="Morin E."/>
            <person name="Murat C."/>
            <person name="Sun H."/>
            <person name="Tunlid A."/>
            <person name="Henrissat B."/>
            <person name="Grigoriev I.V."/>
            <person name="Hibbett D.S."/>
            <person name="Martin F."/>
            <person name="Nordberg H.P."/>
            <person name="Cantor M.N."/>
            <person name="Hua S.X."/>
        </authorList>
    </citation>
    <scope>NUCLEOTIDE SEQUENCE [LARGE SCALE GENOMIC DNA]</scope>
    <source>
        <strain evidence="1 2">ATCC 200175</strain>
    </source>
</reference>
<evidence type="ECO:0000313" key="1">
    <source>
        <dbReference type="EMBL" id="KIJ13654.1"/>
    </source>
</evidence>
<proteinExistence type="predicted"/>
<dbReference type="GO" id="GO:0050660">
    <property type="term" value="F:flavin adenine dinucleotide binding"/>
    <property type="evidence" value="ECO:0007669"/>
    <property type="project" value="InterPro"/>
</dbReference>
<dbReference type="OrthoDB" id="9983560at2759"/>
<organism evidence="1 2">
    <name type="scientific">Paxillus involutus ATCC 200175</name>
    <dbReference type="NCBI Taxonomy" id="664439"/>
    <lineage>
        <taxon>Eukaryota</taxon>
        <taxon>Fungi</taxon>
        <taxon>Dikarya</taxon>
        <taxon>Basidiomycota</taxon>
        <taxon>Agaricomycotina</taxon>
        <taxon>Agaricomycetes</taxon>
        <taxon>Agaricomycetidae</taxon>
        <taxon>Boletales</taxon>
        <taxon>Paxilineae</taxon>
        <taxon>Paxillaceae</taxon>
        <taxon>Paxillus</taxon>
    </lineage>
</organism>
<dbReference type="HOGENOM" id="CLU_1152084_0_0_1"/>
<dbReference type="Gene3D" id="3.30.465.10">
    <property type="match status" value="1"/>
</dbReference>
<sequence>MIKGEDSPAIDCGFKKECDNHFQDLSFVVWTHNMKNMMYNPAFVPQGAPANEAYAAVTLGAGVQWHEAHDAVNQYGRMMVGGASVGGSVGAAGGWLAGGGHSALSPTYGLVQLYLFQANTTNSSALQELTGELLHSQTQFTDDGWGGYGGIINQTLSFFYIAPNMTNETATATTQTWTNYALSLEPWGVTSTTTMYSIPSWYEFYVAVLSTGVQNGANVMITSRLLSQETVANKYKEVARY</sequence>
<dbReference type="InterPro" id="IPR016169">
    <property type="entry name" value="FAD-bd_PCMH_sub2"/>
</dbReference>
<keyword evidence="2" id="KW-1185">Reference proteome</keyword>
<reference evidence="2" key="2">
    <citation type="submission" date="2015-01" db="EMBL/GenBank/DDBJ databases">
        <title>Evolutionary Origins and Diversification of the Mycorrhizal Mutualists.</title>
        <authorList>
            <consortium name="DOE Joint Genome Institute"/>
            <consortium name="Mycorrhizal Genomics Consortium"/>
            <person name="Kohler A."/>
            <person name="Kuo A."/>
            <person name="Nagy L.G."/>
            <person name="Floudas D."/>
            <person name="Copeland A."/>
            <person name="Barry K.W."/>
            <person name="Cichocki N."/>
            <person name="Veneault-Fourrey C."/>
            <person name="LaButti K."/>
            <person name="Lindquist E.A."/>
            <person name="Lipzen A."/>
            <person name="Lundell T."/>
            <person name="Morin E."/>
            <person name="Murat C."/>
            <person name="Riley R."/>
            <person name="Ohm R."/>
            <person name="Sun H."/>
            <person name="Tunlid A."/>
            <person name="Henrissat B."/>
            <person name="Grigoriev I.V."/>
            <person name="Hibbett D.S."/>
            <person name="Martin F."/>
        </authorList>
    </citation>
    <scope>NUCLEOTIDE SEQUENCE [LARGE SCALE GENOMIC DNA]</scope>
    <source>
        <strain evidence="2">ATCC 200175</strain>
    </source>
</reference>
<name>A0A0C9SW48_PAXIN</name>
<protein>
    <submittedName>
        <fullName evidence="1">Uncharacterized protein</fullName>
    </submittedName>
</protein>
<gene>
    <name evidence="1" type="ORF">PAXINDRAFT_13610</name>
</gene>
<dbReference type="AlphaFoldDB" id="A0A0C9SW48"/>
<evidence type="ECO:0000313" key="2">
    <source>
        <dbReference type="Proteomes" id="UP000053647"/>
    </source>
</evidence>
<dbReference type="SUPFAM" id="SSF56176">
    <property type="entry name" value="FAD-binding/transporter-associated domain-like"/>
    <property type="match status" value="1"/>
</dbReference>
<dbReference type="Proteomes" id="UP000053647">
    <property type="component" value="Unassembled WGS sequence"/>
</dbReference>
<dbReference type="EMBL" id="KN819350">
    <property type="protein sequence ID" value="KIJ13654.1"/>
    <property type="molecule type" value="Genomic_DNA"/>
</dbReference>
<accession>A0A0C9SW48</accession>
<dbReference type="InterPro" id="IPR036318">
    <property type="entry name" value="FAD-bd_PCMH-like_sf"/>
</dbReference>